<evidence type="ECO:0000256" key="4">
    <source>
        <dbReference type="ARBA" id="ARBA00022729"/>
    </source>
</evidence>
<reference evidence="8 9" key="1">
    <citation type="submission" date="2019-01" db="EMBL/GenBank/DDBJ databases">
        <title>Sphingomonas mucosissima sp. nov. and Sphingomonas desiccabilis sp. nov., from biological soil crusts in the Colorado Plateau, USA.</title>
        <authorList>
            <person name="Zhu D."/>
        </authorList>
    </citation>
    <scope>NUCLEOTIDE SEQUENCE [LARGE SCALE GENOMIC DNA]</scope>
    <source>
        <strain evidence="8 9">CP1D</strain>
    </source>
</reference>
<comment type="caution">
    <text evidence="8">The sequence shown here is derived from an EMBL/GenBank/DDBJ whole genome shotgun (WGS) entry which is preliminary data.</text>
</comment>
<evidence type="ECO:0000256" key="7">
    <source>
        <dbReference type="ARBA" id="ARBA00023157"/>
    </source>
</evidence>
<evidence type="ECO:0000256" key="1">
    <source>
        <dbReference type="ARBA" id="ARBA00006249"/>
    </source>
</evidence>
<sequence>MCRVQGRIEGNIGFDLWMPVPVQWNGRLLAGGVGGDAGQFNHSDMARRLEEGFATFSTDSGHKKTQSRWMADAKAREDYAHRATHLTTVAVKRLVRRFYGRSADRSYFLGCSGGGRQGLKELQEYPRDFDGIVAGAPGPYMPLQSVRMMWFALQQKRNPAAALTDADWSLYENAVTHQCDAIDDVGDGIVADPRACRFDTRVLECKPGTAGACLTAPKRAMLDQIIAPLRDESGRALDGGLLPGVRTRPGPPSPLLRAMWADAVYDDPDWDEDSFRRTADLAAINRIMPQLRADSTRITPFVKAGGKAILYQGWADPSTNAGPTTTYYQSLAKVHGAKGLSSAVRLFMVPGMYHCQGGPGADGFGGSGQPSWPGDPSRDILWAVIHWVERGIPPVSLVATKQVEGTERFRRLLCPFPQVAQYDGRSDPNDAASYRCVADASAAS</sequence>
<keyword evidence="7" id="KW-1015">Disulfide bond</keyword>
<protein>
    <submittedName>
        <fullName evidence="8">Tannase/feruloyl esterase family alpha/beta hydrolase</fullName>
    </submittedName>
</protein>
<dbReference type="EMBL" id="SDPT01000002">
    <property type="protein sequence ID" value="RXZ32285.1"/>
    <property type="molecule type" value="Genomic_DNA"/>
</dbReference>
<evidence type="ECO:0000256" key="2">
    <source>
        <dbReference type="ARBA" id="ARBA00022487"/>
    </source>
</evidence>
<keyword evidence="4" id="KW-0732">Signal</keyword>
<keyword evidence="3" id="KW-0479">Metal-binding</keyword>
<organism evidence="8 9">
    <name type="scientific">Sphingomonas desiccabilis</name>
    <dbReference type="NCBI Taxonomy" id="429134"/>
    <lineage>
        <taxon>Bacteria</taxon>
        <taxon>Pseudomonadati</taxon>
        <taxon>Pseudomonadota</taxon>
        <taxon>Alphaproteobacteria</taxon>
        <taxon>Sphingomonadales</taxon>
        <taxon>Sphingomonadaceae</taxon>
        <taxon>Sphingomonas</taxon>
    </lineage>
</organism>
<keyword evidence="5 8" id="KW-0378">Hydrolase</keyword>
<dbReference type="Gene3D" id="3.40.50.1820">
    <property type="entry name" value="alpha/beta hydrolase"/>
    <property type="match status" value="1"/>
</dbReference>
<dbReference type="InterPro" id="IPR029058">
    <property type="entry name" value="AB_hydrolase_fold"/>
</dbReference>
<keyword evidence="2" id="KW-0719">Serine esterase</keyword>
<keyword evidence="6" id="KW-0106">Calcium</keyword>
<dbReference type="InterPro" id="IPR011118">
    <property type="entry name" value="Tannase/feruloyl_esterase"/>
</dbReference>
<dbReference type="GO" id="GO:0052689">
    <property type="term" value="F:carboxylic ester hydrolase activity"/>
    <property type="evidence" value="ECO:0007669"/>
    <property type="project" value="UniProtKB-KW"/>
</dbReference>
<proteinExistence type="inferred from homology"/>
<dbReference type="OrthoDB" id="7197884at2"/>
<comment type="similarity">
    <text evidence="1">Belongs to the tannase family.</text>
</comment>
<dbReference type="Proteomes" id="UP000292347">
    <property type="component" value="Unassembled WGS sequence"/>
</dbReference>
<evidence type="ECO:0000256" key="5">
    <source>
        <dbReference type="ARBA" id="ARBA00022801"/>
    </source>
</evidence>
<dbReference type="PANTHER" id="PTHR33938:SF15">
    <property type="entry name" value="FERULOYL ESTERASE B-RELATED"/>
    <property type="match status" value="1"/>
</dbReference>
<evidence type="ECO:0000313" key="8">
    <source>
        <dbReference type="EMBL" id="RXZ32285.1"/>
    </source>
</evidence>
<name>A0A4Q2IUJ0_9SPHN</name>
<accession>A0A4Q2IUJ0</accession>
<evidence type="ECO:0000256" key="3">
    <source>
        <dbReference type="ARBA" id="ARBA00022723"/>
    </source>
</evidence>
<evidence type="ECO:0000256" key="6">
    <source>
        <dbReference type="ARBA" id="ARBA00022837"/>
    </source>
</evidence>
<dbReference type="SUPFAM" id="SSF53474">
    <property type="entry name" value="alpha/beta-Hydrolases"/>
    <property type="match status" value="1"/>
</dbReference>
<evidence type="ECO:0000313" key="9">
    <source>
        <dbReference type="Proteomes" id="UP000292347"/>
    </source>
</evidence>
<keyword evidence="9" id="KW-1185">Reference proteome</keyword>
<gene>
    <name evidence="8" type="ORF">EO081_12575</name>
</gene>
<dbReference type="AlphaFoldDB" id="A0A4Q2IUJ0"/>
<dbReference type="PANTHER" id="PTHR33938">
    <property type="entry name" value="FERULOYL ESTERASE B-RELATED"/>
    <property type="match status" value="1"/>
</dbReference>
<dbReference type="GO" id="GO:0046872">
    <property type="term" value="F:metal ion binding"/>
    <property type="evidence" value="ECO:0007669"/>
    <property type="project" value="UniProtKB-KW"/>
</dbReference>
<dbReference type="Pfam" id="PF07519">
    <property type="entry name" value="Tannase"/>
    <property type="match status" value="2"/>
</dbReference>